<evidence type="ECO:0000256" key="5">
    <source>
        <dbReference type="ARBA" id="ARBA00022552"/>
    </source>
</evidence>
<dbReference type="FunFam" id="3.30.110.20:FF:000002">
    <property type="entry name" value="Ribonuclease P protein subunit p20"/>
    <property type="match status" value="1"/>
</dbReference>
<dbReference type="EMBL" id="KE346363">
    <property type="protein sequence ID" value="KJE91975.1"/>
    <property type="molecule type" value="Genomic_DNA"/>
</dbReference>
<sequence length="127" mass="14177">MEVDNSEYDDAQLYNAVKRAPQRLPTRPNDIYVTRSTHFDAQFARAQKLLDSGYSEICLHGLGASINRAINLALQLQQQYMAPLVLSTTTSTVELTDDLQPKAKNVASKSQTRSNSAVHIKVEKLRS</sequence>
<evidence type="ECO:0000256" key="3">
    <source>
        <dbReference type="ARBA" id="ARBA00008018"/>
    </source>
</evidence>
<dbReference type="GO" id="GO:0006364">
    <property type="term" value="P:rRNA processing"/>
    <property type="evidence" value="ECO:0007669"/>
    <property type="project" value="UniProtKB-KW"/>
</dbReference>
<dbReference type="OMA" id="LHCMGYS"/>
<comment type="function">
    <text evidence="10">Component of ribonuclease P, a ribonucleoprotein complex that generates mature tRNA molecules by cleaving their 5'-ends. Also a component of the MRP ribonuclease complex, which cleaves pre-rRNA sequences.</text>
</comment>
<comment type="subunit">
    <text evidence="8">Component of nuclear RNase P and RNase MRP complexes. RNase P consists of a catalytic RNA moiety and 10 different protein chains; POP1, POP4, POP5, POP7, RPP14, RPP21, RPP25, RPP30, RPP38 and RPP40. Within the RNase P complex, POP1, POP7 and RPP25 form the 'finger' subcomplex, POP5, RPP14, RPP40 and homodimeric RPP30 form the 'palm' subcomplex, and RPP21, POP4 and RPP38 form the 'wrist' subcomplex. All subunits of the RNase P complex interact with the catalytic RNA. Several subunits of RNase P are also part of the RNase MRP complex. RNase MRP consists of a catalytic RNA moiety and about 8 protein subunits; POP1, POP7, RPP25, RPP30, RPP38, RPP40 and possibly also POP4 and POP5. Interacts with SMN1. POP7 forms a heterodimer with RPP25 that binds to the P3 stem loop of the catalytic RNA.</text>
</comment>
<dbReference type="GO" id="GO:0004526">
    <property type="term" value="F:ribonuclease P activity"/>
    <property type="evidence" value="ECO:0007669"/>
    <property type="project" value="UniProtKB-UniRule"/>
</dbReference>
<evidence type="ECO:0000313" key="13">
    <source>
        <dbReference type="Proteomes" id="UP000008743"/>
    </source>
</evidence>
<feature type="region of interest" description="Disordered" evidence="11">
    <location>
        <begin position="102"/>
        <end position="127"/>
    </location>
</feature>
<protein>
    <recommendedName>
        <fullName evidence="9 10">Ribonuclease P protein subunit p20</fullName>
        <shortName evidence="10">RNaseP protein p20</shortName>
    </recommendedName>
</protein>
<dbReference type="Proteomes" id="UP000008743">
    <property type="component" value="Unassembled WGS sequence"/>
</dbReference>
<evidence type="ECO:0000256" key="11">
    <source>
        <dbReference type="SAM" id="MobiDB-lite"/>
    </source>
</evidence>
<dbReference type="eggNOG" id="KOG3631">
    <property type="taxonomic scope" value="Eukaryota"/>
</dbReference>
<name>A0A0D2WMD8_CAPO3</name>
<dbReference type="Gene3D" id="3.30.110.20">
    <property type="entry name" value="Alba-like domain"/>
    <property type="match status" value="1"/>
</dbReference>
<keyword evidence="4" id="KW-0963">Cytoplasm</keyword>
<dbReference type="PhylomeDB" id="A0A0D2WMD8"/>
<keyword evidence="7 10" id="KW-0539">Nucleus</keyword>
<dbReference type="GO" id="GO:0001682">
    <property type="term" value="P:tRNA 5'-leader removal"/>
    <property type="evidence" value="ECO:0007669"/>
    <property type="project" value="InterPro"/>
</dbReference>
<dbReference type="InParanoid" id="A0A0D2WMD8"/>
<dbReference type="GO" id="GO:0003676">
    <property type="term" value="F:nucleic acid binding"/>
    <property type="evidence" value="ECO:0007669"/>
    <property type="project" value="InterPro"/>
</dbReference>
<evidence type="ECO:0000256" key="4">
    <source>
        <dbReference type="ARBA" id="ARBA00022490"/>
    </source>
</evidence>
<proteinExistence type="inferred from homology"/>
<evidence type="ECO:0000256" key="7">
    <source>
        <dbReference type="ARBA" id="ARBA00023242"/>
    </source>
</evidence>
<dbReference type="Pfam" id="PF12328">
    <property type="entry name" value="Rpp20"/>
    <property type="match status" value="1"/>
</dbReference>
<evidence type="ECO:0000256" key="2">
    <source>
        <dbReference type="ARBA" id="ARBA00004604"/>
    </source>
</evidence>
<dbReference type="OrthoDB" id="416729at2759"/>
<dbReference type="PANTHER" id="PTHR15314">
    <property type="entry name" value="RIBONUCLEASE P PROTEIN SUBUNIT P20"/>
    <property type="match status" value="1"/>
</dbReference>
<dbReference type="PIRSF" id="PIRSF036572">
    <property type="entry name" value="RPP20"/>
    <property type="match status" value="1"/>
</dbReference>
<dbReference type="SUPFAM" id="SSF82704">
    <property type="entry name" value="AlbA-like"/>
    <property type="match status" value="1"/>
</dbReference>
<feature type="compositionally biased region" description="Polar residues" evidence="11">
    <location>
        <begin position="107"/>
        <end position="117"/>
    </location>
</feature>
<dbReference type="InterPro" id="IPR014612">
    <property type="entry name" value="Pop7/Rpp20"/>
</dbReference>
<dbReference type="AlphaFoldDB" id="A0A0D2WMD8"/>
<gene>
    <name evidence="12" type="ORF">CAOG_003018</name>
</gene>
<dbReference type="GO" id="GO:0000172">
    <property type="term" value="C:ribonuclease MRP complex"/>
    <property type="evidence" value="ECO:0007669"/>
    <property type="project" value="InterPro"/>
</dbReference>
<comment type="subcellular location">
    <subcellularLocation>
        <location evidence="1">Cytoplasmic granule</location>
    </subcellularLocation>
    <subcellularLocation>
        <location evidence="2 10">Nucleus</location>
        <location evidence="2 10">Nucleolus</location>
    </subcellularLocation>
</comment>
<dbReference type="GO" id="GO:0005655">
    <property type="term" value="C:nucleolar ribonuclease P complex"/>
    <property type="evidence" value="ECO:0007669"/>
    <property type="project" value="InterPro"/>
</dbReference>
<evidence type="ECO:0000313" key="12">
    <source>
        <dbReference type="EMBL" id="KJE91975.1"/>
    </source>
</evidence>
<keyword evidence="13" id="KW-1185">Reference proteome</keyword>
<organism evidence="12 13">
    <name type="scientific">Capsaspora owczarzaki (strain ATCC 30864)</name>
    <dbReference type="NCBI Taxonomy" id="595528"/>
    <lineage>
        <taxon>Eukaryota</taxon>
        <taxon>Filasterea</taxon>
        <taxon>Capsaspora</taxon>
    </lineage>
</organism>
<dbReference type="PANTHER" id="PTHR15314:SF1">
    <property type="entry name" value="RIBONUCLEASE P PROTEIN SUBUNIT P20"/>
    <property type="match status" value="1"/>
</dbReference>
<evidence type="ECO:0000256" key="6">
    <source>
        <dbReference type="ARBA" id="ARBA00022694"/>
    </source>
</evidence>
<dbReference type="RefSeq" id="XP_004363857.1">
    <property type="nucleotide sequence ID" value="XM_004363800.2"/>
</dbReference>
<comment type="similarity">
    <text evidence="3 10">Belongs to the histone-like Alba family.</text>
</comment>
<dbReference type="STRING" id="595528.A0A0D2WMD8"/>
<evidence type="ECO:0000256" key="9">
    <source>
        <dbReference type="ARBA" id="ARBA00068472"/>
    </source>
</evidence>
<keyword evidence="6 10" id="KW-0819">tRNA processing</keyword>
<dbReference type="InterPro" id="IPR036882">
    <property type="entry name" value="Alba-like_dom_sf"/>
</dbReference>
<evidence type="ECO:0000256" key="8">
    <source>
        <dbReference type="ARBA" id="ARBA00064615"/>
    </source>
</evidence>
<reference evidence="13" key="1">
    <citation type="submission" date="2011-02" db="EMBL/GenBank/DDBJ databases">
        <title>The Genome Sequence of Capsaspora owczarzaki ATCC 30864.</title>
        <authorList>
            <person name="Russ C."/>
            <person name="Cuomo C."/>
            <person name="Burger G."/>
            <person name="Gray M.W."/>
            <person name="Holland P.W.H."/>
            <person name="King N."/>
            <person name="Lang F.B.F."/>
            <person name="Roger A.J."/>
            <person name="Ruiz-Trillo I."/>
            <person name="Young S.K."/>
            <person name="Zeng Q."/>
            <person name="Gargeya S."/>
            <person name="Alvarado L."/>
            <person name="Berlin A."/>
            <person name="Chapman S.B."/>
            <person name="Chen Z."/>
            <person name="Freedman E."/>
            <person name="Gellesch M."/>
            <person name="Goldberg J."/>
            <person name="Griggs A."/>
            <person name="Gujja S."/>
            <person name="Heilman E."/>
            <person name="Heiman D."/>
            <person name="Howarth C."/>
            <person name="Mehta T."/>
            <person name="Neiman D."/>
            <person name="Pearson M."/>
            <person name="Roberts A."/>
            <person name="Saif S."/>
            <person name="Shea T."/>
            <person name="Shenoy N."/>
            <person name="Sisk P."/>
            <person name="Stolte C."/>
            <person name="Sykes S."/>
            <person name="White J."/>
            <person name="Yandava C."/>
            <person name="Haas B."/>
            <person name="Nusbaum C."/>
            <person name="Birren B."/>
        </authorList>
    </citation>
    <scope>NUCLEOTIDE SEQUENCE</scope>
    <source>
        <strain evidence="13">ATCC 30864</strain>
    </source>
</reference>
<accession>A0A0D2WMD8</accession>
<keyword evidence="5 10" id="KW-0698">rRNA processing</keyword>
<evidence type="ECO:0000256" key="10">
    <source>
        <dbReference type="PIRNR" id="PIRNR036572"/>
    </source>
</evidence>
<evidence type="ECO:0000256" key="1">
    <source>
        <dbReference type="ARBA" id="ARBA00004463"/>
    </source>
</evidence>